<dbReference type="Proteomes" id="UP001443914">
    <property type="component" value="Unassembled WGS sequence"/>
</dbReference>
<evidence type="ECO:0000313" key="2">
    <source>
        <dbReference type="EMBL" id="KAK9666452.1"/>
    </source>
</evidence>
<accession>A0AAW1GNW9</accession>
<keyword evidence="1" id="KW-0812">Transmembrane</keyword>
<evidence type="ECO:0000256" key="1">
    <source>
        <dbReference type="SAM" id="Phobius"/>
    </source>
</evidence>
<evidence type="ECO:0000313" key="3">
    <source>
        <dbReference type="Proteomes" id="UP001443914"/>
    </source>
</evidence>
<sequence length="203" mass="23556">MYVRSSLMFLLFVICTSKIFSVMEFILTKMMNVIQSLKSFWGSVKMLKFSVCQVMLQGNSSMQSKVCVLHKIDGSVWFWNWRRSLKTTSLGIYQLMRSLEHLEELIIYSKYQNGGVSTVLIPVELSSPCVMPKLKSVTLHVHSKPWDRWLQLVQFVLRSATCLEKLVIFSDKYYQLTTAEELEFVKLMSRFHRSSPNASVVFA</sequence>
<keyword evidence="3" id="KW-1185">Reference proteome</keyword>
<name>A0AAW1GNW9_SAPOF</name>
<feature type="transmembrane region" description="Helical" evidence="1">
    <location>
        <begin position="6"/>
        <end position="27"/>
    </location>
</feature>
<evidence type="ECO:0008006" key="4">
    <source>
        <dbReference type="Google" id="ProtNLM"/>
    </source>
</evidence>
<comment type="caution">
    <text evidence="2">The sequence shown here is derived from an EMBL/GenBank/DDBJ whole genome shotgun (WGS) entry which is preliminary data.</text>
</comment>
<gene>
    <name evidence="2" type="ORF">RND81_14G185700</name>
</gene>
<protein>
    <recommendedName>
        <fullName evidence="4">FBD domain-containing protein</fullName>
    </recommendedName>
</protein>
<dbReference type="AlphaFoldDB" id="A0AAW1GNW9"/>
<keyword evidence="1" id="KW-1133">Transmembrane helix</keyword>
<proteinExistence type="predicted"/>
<keyword evidence="1" id="KW-0472">Membrane</keyword>
<dbReference type="EMBL" id="JBDFQZ010000014">
    <property type="protein sequence ID" value="KAK9666452.1"/>
    <property type="molecule type" value="Genomic_DNA"/>
</dbReference>
<reference evidence="2" key="1">
    <citation type="submission" date="2024-03" db="EMBL/GenBank/DDBJ databases">
        <title>WGS assembly of Saponaria officinalis var. Norfolk2.</title>
        <authorList>
            <person name="Jenkins J."/>
            <person name="Shu S."/>
            <person name="Grimwood J."/>
            <person name="Barry K."/>
            <person name="Goodstein D."/>
            <person name="Schmutz J."/>
            <person name="Leebens-Mack J."/>
            <person name="Osbourn A."/>
        </authorList>
    </citation>
    <scope>NUCLEOTIDE SEQUENCE [LARGE SCALE GENOMIC DNA]</scope>
    <source>
        <strain evidence="2">JIC</strain>
    </source>
</reference>
<organism evidence="2 3">
    <name type="scientific">Saponaria officinalis</name>
    <name type="common">Common soapwort</name>
    <name type="synonym">Lychnis saponaria</name>
    <dbReference type="NCBI Taxonomy" id="3572"/>
    <lineage>
        <taxon>Eukaryota</taxon>
        <taxon>Viridiplantae</taxon>
        <taxon>Streptophyta</taxon>
        <taxon>Embryophyta</taxon>
        <taxon>Tracheophyta</taxon>
        <taxon>Spermatophyta</taxon>
        <taxon>Magnoliopsida</taxon>
        <taxon>eudicotyledons</taxon>
        <taxon>Gunneridae</taxon>
        <taxon>Pentapetalae</taxon>
        <taxon>Caryophyllales</taxon>
        <taxon>Caryophyllaceae</taxon>
        <taxon>Caryophylleae</taxon>
        <taxon>Saponaria</taxon>
    </lineage>
</organism>